<comment type="caution">
    <text evidence="1">The sequence shown here is derived from an EMBL/GenBank/DDBJ whole genome shotgun (WGS) entry which is preliminary data.</text>
</comment>
<sequence length="103" mass="11454">MIKLTEASGDDGKFKTAIWVPLDVLIRDHIDGMALIKVKNIPGNIIVQESPKEVAKKILECKLAMVKYSTGYAQALQHHGDPQWIFENAELKISDLAGLEEPQ</sequence>
<name>A0A934J6J9_9BACL</name>
<organism evidence="1 2">
    <name type="scientific">Paenibacillus roseus</name>
    <dbReference type="NCBI Taxonomy" id="2798579"/>
    <lineage>
        <taxon>Bacteria</taxon>
        <taxon>Bacillati</taxon>
        <taxon>Bacillota</taxon>
        <taxon>Bacilli</taxon>
        <taxon>Bacillales</taxon>
        <taxon>Paenibacillaceae</taxon>
        <taxon>Paenibacillus</taxon>
    </lineage>
</organism>
<dbReference type="AlphaFoldDB" id="A0A934J6J9"/>
<proteinExistence type="predicted"/>
<gene>
    <name evidence="1" type="ORF">JFN88_23640</name>
</gene>
<keyword evidence="2" id="KW-1185">Reference proteome</keyword>
<reference evidence="1" key="1">
    <citation type="submission" date="2020-12" db="EMBL/GenBank/DDBJ databases">
        <authorList>
            <person name="Huq M.A."/>
        </authorList>
    </citation>
    <scope>NUCLEOTIDE SEQUENCE</scope>
    <source>
        <strain evidence="1">MAHUQ-46</strain>
    </source>
</reference>
<accession>A0A934J6J9</accession>
<evidence type="ECO:0000313" key="1">
    <source>
        <dbReference type="EMBL" id="MBJ6364214.1"/>
    </source>
</evidence>
<dbReference type="Proteomes" id="UP000640274">
    <property type="component" value="Unassembled WGS sequence"/>
</dbReference>
<dbReference type="EMBL" id="JAELUP010000117">
    <property type="protein sequence ID" value="MBJ6364214.1"/>
    <property type="molecule type" value="Genomic_DNA"/>
</dbReference>
<dbReference type="RefSeq" id="WP_199021810.1">
    <property type="nucleotide sequence ID" value="NZ_JAELUP010000117.1"/>
</dbReference>
<protein>
    <submittedName>
        <fullName evidence="1">Uncharacterized protein</fullName>
    </submittedName>
</protein>
<evidence type="ECO:0000313" key="2">
    <source>
        <dbReference type="Proteomes" id="UP000640274"/>
    </source>
</evidence>